<proteinExistence type="predicted"/>
<dbReference type="Proteomes" id="UP000663852">
    <property type="component" value="Unassembled WGS sequence"/>
</dbReference>
<keyword evidence="3" id="KW-1185">Reference proteome</keyword>
<name>A0A814T6B1_ADIRI</name>
<reference evidence="2" key="1">
    <citation type="submission" date="2021-02" db="EMBL/GenBank/DDBJ databases">
        <authorList>
            <person name="Nowell W R."/>
        </authorList>
    </citation>
    <scope>NUCLEOTIDE SEQUENCE</scope>
</reference>
<dbReference type="AlphaFoldDB" id="A0A814T6B1"/>
<evidence type="ECO:0000313" key="3">
    <source>
        <dbReference type="Proteomes" id="UP000663828"/>
    </source>
</evidence>
<dbReference type="Proteomes" id="UP000663828">
    <property type="component" value="Unassembled WGS sequence"/>
</dbReference>
<evidence type="ECO:0000313" key="2">
    <source>
        <dbReference type="EMBL" id="CAF1157184.1"/>
    </source>
</evidence>
<accession>A0A814T6B1</accession>
<organism evidence="2 3">
    <name type="scientific">Adineta ricciae</name>
    <name type="common">Rotifer</name>
    <dbReference type="NCBI Taxonomy" id="249248"/>
    <lineage>
        <taxon>Eukaryota</taxon>
        <taxon>Metazoa</taxon>
        <taxon>Spiralia</taxon>
        <taxon>Gnathifera</taxon>
        <taxon>Rotifera</taxon>
        <taxon>Eurotatoria</taxon>
        <taxon>Bdelloidea</taxon>
        <taxon>Adinetida</taxon>
        <taxon>Adinetidae</taxon>
        <taxon>Adineta</taxon>
    </lineage>
</organism>
<sequence length="382" mass="44022">MSLGKSPRELDADWGWLPDTDSTASEDISIDGIGVLGIHLHQLIVNKPFYSDRQQKSIDAFRICISAYALTRYSKTRRVYVSEKQEPVARFDQTIQMLTRIYDKRRDKRHLTHVILYGYSNEDKRFVLIADQVIDSIKLVSARHISEAIIFESSTDICGKGTLLIELIFVYGRHGYNYSSQLVFQNDVHLSNTIKHLTLFERIHSTDGPNRATNGLYNPPETDLPLFLKLSFDELYQVHENPIKYPQIIKALSTSPKHSSISAIMEMQASRKQRLETLFNFLTEDPCLPEQNILDPTVSRLLPWSIAYWKRALSGLPLHASNLDFNGSQTDITHLTNTSPVLRQVIDREEHYVSLTNSTTNLEMLKTRVHRVIHHFFELLRQ</sequence>
<comment type="caution">
    <text evidence="2">The sequence shown here is derived from an EMBL/GenBank/DDBJ whole genome shotgun (WGS) entry which is preliminary data.</text>
</comment>
<dbReference type="EMBL" id="CAJNOJ010000044">
    <property type="protein sequence ID" value="CAF0943154.1"/>
    <property type="molecule type" value="Genomic_DNA"/>
</dbReference>
<gene>
    <name evidence="1" type="ORF">EDS130_LOCUS11932</name>
    <name evidence="2" type="ORF">XAT740_LOCUS21279</name>
</gene>
<dbReference type="OrthoDB" id="9995369at2759"/>
<dbReference type="EMBL" id="CAJNOR010001522">
    <property type="protein sequence ID" value="CAF1157184.1"/>
    <property type="molecule type" value="Genomic_DNA"/>
</dbReference>
<protein>
    <submittedName>
        <fullName evidence="2">Uncharacterized protein</fullName>
    </submittedName>
</protein>
<evidence type="ECO:0000313" key="1">
    <source>
        <dbReference type="EMBL" id="CAF0943154.1"/>
    </source>
</evidence>